<dbReference type="Proteomes" id="UP000658514">
    <property type="component" value="Unassembled WGS sequence"/>
</dbReference>
<dbReference type="RefSeq" id="WP_190549122.1">
    <property type="nucleotide sequence ID" value="NZ_CAWPNO010000098.1"/>
</dbReference>
<evidence type="ECO:0000313" key="2">
    <source>
        <dbReference type="Proteomes" id="UP000658514"/>
    </source>
</evidence>
<gene>
    <name evidence="1" type="ORF">H6G24_29500</name>
</gene>
<comment type="caution">
    <text evidence="1">The sequence shown here is derived from an EMBL/GenBank/DDBJ whole genome shotgun (WGS) entry which is preliminary data.</text>
</comment>
<sequence length="59" mass="6494">MTIHRPNIKASIEYAPGPKIAIAINKRSRSLPLKVRLTHTSGTRILPNRVPSGAYTCPE</sequence>
<proteinExistence type="predicted"/>
<accession>A0ABR8AII5</accession>
<organism evidence="1 2">
    <name type="scientific">Calothrix parietina FACHB-288</name>
    <dbReference type="NCBI Taxonomy" id="2692896"/>
    <lineage>
        <taxon>Bacteria</taxon>
        <taxon>Bacillati</taxon>
        <taxon>Cyanobacteriota</taxon>
        <taxon>Cyanophyceae</taxon>
        <taxon>Nostocales</taxon>
        <taxon>Calotrichaceae</taxon>
        <taxon>Calothrix</taxon>
    </lineage>
</organism>
<dbReference type="EMBL" id="JACJQH010000062">
    <property type="protein sequence ID" value="MBD2199564.1"/>
    <property type="molecule type" value="Genomic_DNA"/>
</dbReference>
<reference evidence="1 2" key="1">
    <citation type="journal article" date="2020" name="ISME J.">
        <title>Comparative genomics reveals insights into cyanobacterial evolution and habitat adaptation.</title>
        <authorList>
            <person name="Chen M.Y."/>
            <person name="Teng W.K."/>
            <person name="Zhao L."/>
            <person name="Hu C.X."/>
            <person name="Zhou Y.K."/>
            <person name="Han B.P."/>
            <person name="Song L.R."/>
            <person name="Shu W.S."/>
        </authorList>
    </citation>
    <scope>NUCLEOTIDE SEQUENCE [LARGE SCALE GENOMIC DNA]</scope>
    <source>
        <strain evidence="1 2">FACHB-288</strain>
    </source>
</reference>
<keyword evidence="2" id="KW-1185">Reference proteome</keyword>
<evidence type="ECO:0000313" key="1">
    <source>
        <dbReference type="EMBL" id="MBD2199564.1"/>
    </source>
</evidence>
<protein>
    <submittedName>
        <fullName evidence="1">Uncharacterized protein</fullName>
    </submittedName>
</protein>
<name>A0ABR8AII5_9CYAN</name>